<evidence type="ECO:0000256" key="1">
    <source>
        <dbReference type="ARBA" id="ARBA00004496"/>
    </source>
</evidence>
<keyword evidence="8 12" id="KW-0862">Zinc</keyword>
<feature type="binding site" evidence="12">
    <location>
        <position position="123"/>
    </location>
    <ligand>
        <name>Zn(2+)</name>
        <dbReference type="ChEBI" id="CHEBI:29105"/>
    </ligand>
</feature>
<dbReference type="GO" id="GO:0003700">
    <property type="term" value="F:DNA-binding transcription factor activity"/>
    <property type="evidence" value="ECO:0007669"/>
    <property type="project" value="InterPro"/>
</dbReference>
<evidence type="ECO:0000256" key="5">
    <source>
        <dbReference type="ARBA" id="ARBA00022490"/>
    </source>
</evidence>
<dbReference type="InterPro" id="IPR036388">
    <property type="entry name" value="WH-like_DNA-bd_sf"/>
</dbReference>
<dbReference type="GO" id="GO:0008270">
    <property type="term" value="F:zinc ion binding"/>
    <property type="evidence" value="ECO:0007669"/>
    <property type="project" value="TreeGrafter"/>
</dbReference>
<dbReference type="Gene3D" id="3.30.1490.190">
    <property type="match status" value="1"/>
</dbReference>
<evidence type="ECO:0000256" key="11">
    <source>
        <dbReference type="ARBA" id="ARBA00023163"/>
    </source>
</evidence>
<keyword evidence="7 12" id="KW-0479">Metal-binding</keyword>
<keyword evidence="11" id="KW-0804">Transcription</keyword>
<dbReference type="PANTHER" id="PTHR33202">
    <property type="entry name" value="ZINC UPTAKE REGULATION PROTEIN"/>
    <property type="match status" value="1"/>
</dbReference>
<dbReference type="InterPro" id="IPR043135">
    <property type="entry name" value="Fur_C"/>
</dbReference>
<dbReference type="InterPro" id="IPR002481">
    <property type="entry name" value="FUR"/>
</dbReference>
<evidence type="ECO:0000256" key="10">
    <source>
        <dbReference type="ARBA" id="ARBA00023125"/>
    </source>
</evidence>
<comment type="subunit">
    <text evidence="3">Homodimer.</text>
</comment>
<comment type="similarity">
    <text evidence="2">Belongs to the Fur family.</text>
</comment>
<dbReference type="SUPFAM" id="SSF46785">
    <property type="entry name" value="Winged helix' DNA-binding domain"/>
    <property type="match status" value="1"/>
</dbReference>
<keyword evidence="15" id="KW-1185">Reference proteome</keyword>
<comment type="cofactor">
    <cofactor evidence="13">
        <name>Mn(2+)</name>
        <dbReference type="ChEBI" id="CHEBI:29035"/>
    </cofactor>
    <cofactor evidence="13">
        <name>Fe(2+)</name>
        <dbReference type="ChEBI" id="CHEBI:29033"/>
    </cofactor>
    <text evidence="13">Binds 1 Mn(2+) or Fe(2+) ion per subunit.</text>
</comment>
<evidence type="ECO:0000256" key="8">
    <source>
        <dbReference type="ARBA" id="ARBA00022833"/>
    </source>
</evidence>
<evidence type="ECO:0000256" key="7">
    <source>
        <dbReference type="ARBA" id="ARBA00022723"/>
    </source>
</evidence>
<comment type="cofactor">
    <cofactor evidence="12">
        <name>Zn(2+)</name>
        <dbReference type="ChEBI" id="CHEBI:29105"/>
    </cofactor>
    <text evidence="12">Binds 1 zinc ion per subunit.</text>
</comment>
<dbReference type="AlphaFoldDB" id="A0A8J2FWX8"/>
<keyword evidence="9" id="KW-0805">Transcription regulation</keyword>
<evidence type="ECO:0000256" key="9">
    <source>
        <dbReference type="ARBA" id="ARBA00023015"/>
    </source>
</evidence>
<keyword evidence="13" id="KW-0408">Iron</keyword>
<reference evidence="14" key="1">
    <citation type="submission" date="2021-02" db="EMBL/GenBank/DDBJ databases">
        <authorList>
            <person name="Cremers G."/>
            <person name="Picone N."/>
        </authorList>
    </citation>
    <scope>NUCLEOTIDE SEQUENCE</scope>
    <source>
        <strain evidence="14">PQ17</strain>
    </source>
</reference>
<evidence type="ECO:0000256" key="3">
    <source>
        <dbReference type="ARBA" id="ARBA00011738"/>
    </source>
</evidence>
<dbReference type="Gene3D" id="1.10.10.10">
    <property type="entry name" value="Winged helix-like DNA-binding domain superfamily/Winged helix DNA-binding domain"/>
    <property type="match status" value="1"/>
</dbReference>
<dbReference type="GO" id="GO:0045892">
    <property type="term" value="P:negative regulation of DNA-templated transcription"/>
    <property type="evidence" value="ECO:0007669"/>
    <property type="project" value="TreeGrafter"/>
</dbReference>
<comment type="caution">
    <text evidence="14">The sequence shown here is derived from an EMBL/GenBank/DDBJ whole genome shotgun (WGS) entry which is preliminary data.</text>
</comment>
<name>A0A8J2FWX8_9BACT</name>
<sequence>MLWEIDFGDTCGPNFHGRTFMDSKEIRDQVVEHLRKKGLRVTKERTAIIEAAFGSSRHFTAEELLEEARKLVPSVSRATVYRTLPLLLETGLLHRLDLDRGERYYDPNYATHPEHNHLICLDCNKIFEFEDNHLEARENEITRALGFAPATKHVRIEATCQRLRELGFCQNRG</sequence>
<accession>A0A8J2FWX8</accession>
<evidence type="ECO:0000313" key="15">
    <source>
        <dbReference type="Proteomes" id="UP000663859"/>
    </source>
</evidence>
<evidence type="ECO:0000256" key="13">
    <source>
        <dbReference type="PIRSR" id="PIRSR602481-2"/>
    </source>
</evidence>
<dbReference type="InterPro" id="IPR036390">
    <property type="entry name" value="WH_DNA-bd_sf"/>
</dbReference>
<protein>
    <recommendedName>
        <fullName evidence="4">Ferric uptake regulation protein</fullName>
    </recommendedName>
</protein>
<dbReference type="EMBL" id="CAJNOB010000039">
    <property type="protein sequence ID" value="CAF0701923.1"/>
    <property type="molecule type" value="Genomic_DNA"/>
</dbReference>
<gene>
    <name evidence="14" type="ORF">MPNT_440003</name>
</gene>
<dbReference type="Pfam" id="PF01475">
    <property type="entry name" value="FUR"/>
    <property type="match status" value="1"/>
</dbReference>
<evidence type="ECO:0000313" key="14">
    <source>
        <dbReference type="EMBL" id="CAF0701923.1"/>
    </source>
</evidence>
<feature type="binding site" evidence="12">
    <location>
        <position position="120"/>
    </location>
    <ligand>
        <name>Zn(2+)</name>
        <dbReference type="ChEBI" id="CHEBI:29105"/>
    </ligand>
</feature>
<evidence type="ECO:0000256" key="12">
    <source>
        <dbReference type="PIRSR" id="PIRSR602481-1"/>
    </source>
</evidence>
<dbReference type="GO" id="GO:1900376">
    <property type="term" value="P:regulation of secondary metabolite biosynthetic process"/>
    <property type="evidence" value="ECO:0007669"/>
    <property type="project" value="TreeGrafter"/>
</dbReference>
<dbReference type="Proteomes" id="UP000663859">
    <property type="component" value="Unassembled WGS sequence"/>
</dbReference>
<dbReference type="GO" id="GO:0000976">
    <property type="term" value="F:transcription cis-regulatory region binding"/>
    <property type="evidence" value="ECO:0007669"/>
    <property type="project" value="TreeGrafter"/>
</dbReference>
<feature type="binding site" evidence="13">
    <location>
        <position position="135"/>
    </location>
    <ligand>
        <name>Fe cation</name>
        <dbReference type="ChEBI" id="CHEBI:24875"/>
    </ligand>
</feature>
<evidence type="ECO:0000256" key="2">
    <source>
        <dbReference type="ARBA" id="ARBA00007957"/>
    </source>
</evidence>
<proteinExistence type="inferred from homology"/>
<dbReference type="GO" id="GO:0005829">
    <property type="term" value="C:cytosol"/>
    <property type="evidence" value="ECO:0007669"/>
    <property type="project" value="TreeGrafter"/>
</dbReference>
<feature type="binding site" evidence="12">
    <location>
        <position position="160"/>
    </location>
    <ligand>
        <name>Zn(2+)</name>
        <dbReference type="ChEBI" id="CHEBI:29105"/>
    </ligand>
</feature>
<evidence type="ECO:0000256" key="6">
    <source>
        <dbReference type="ARBA" id="ARBA00022491"/>
    </source>
</evidence>
<organism evidence="14 15">
    <name type="scientific">Candidatus Methylacidithermus pantelleriae</name>
    <dbReference type="NCBI Taxonomy" id="2744239"/>
    <lineage>
        <taxon>Bacteria</taxon>
        <taxon>Pseudomonadati</taxon>
        <taxon>Verrucomicrobiota</taxon>
        <taxon>Methylacidiphilae</taxon>
        <taxon>Methylacidiphilales</taxon>
        <taxon>Methylacidiphilaceae</taxon>
        <taxon>Candidatus Methylacidithermus</taxon>
    </lineage>
</organism>
<dbReference type="PANTHER" id="PTHR33202:SF2">
    <property type="entry name" value="FERRIC UPTAKE REGULATION PROTEIN"/>
    <property type="match status" value="1"/>
</dbReference>
<dbReference type="CDD" id="cd07153">
    <property type="entry name" value="Fur_like"/>
    <property type="match status" value="1"/>
</dbReference>
<keyword evidence="5" id="KW-0963">Cytoplasm</keyword>
<keyword evidence="10" id="KW-0238">DNA-binding</keyword>
<keyword evidence="6" id="KW-0678">Repressor</keyword>
<evidence type="ECO:0000256" key="4">
    <source>
        <dbReference type="ARBA" id="ARBA00020910"/>
    </source>
</evidence>
<comment type="subcellular location">
    <subcellularLocation>
        <location evidence="1">Cytoplasm</location>
    </subcellularLocation>
</comment>